<evidence type="ECO:0000256" key="24">
    <source>
        <dbReference type="SAM" id="MobiDB-lite"/>
    </source>
</evidence>
<comment type="catalytic activity">
    <reaction evidence="16">
        <text>O-phospho-L-threonyl-[protein] + H2O = L-threonyl-[protein] + phosphate</text>
        <dbReference type="Rhea" id="RHEA:47004"/>
        <dbReference type="Rhea" id="RHEA-COMP:11060"/>
        <dbReference type="Rhea" id="RHEA-COMP:11605"/>
        <dbReference type="ChEBI" id="CHEBI:15377"/>
        <dbReference type="ChEBI" id="CHEBI:30013"/>
        <dbReference type="ChEBI" id="CHEBI:43474"/>
        <dbReference type="ChEBI" id="CHEBI:61977"/>
        <dbReference type="EC" id="3.1.3.16"/>
    </reaction>
</comment>
<dbReference type="Gene3D" id="3.60.40.10">
    <property type="entry name" value="PPM-type phosphatase domain"/>
    <property type="match status" value="1"/>
</dbReference>
<evidence type="ECO:0000256" key="3">
    <source>
        <dbReference type="ARBA" id="ARBA00004123"/>
    </source>
</evidence>
<dbReference type="EC" id="3.1.3.16" evidence="5"/>
<evidence type="ECO:0000256" key="18">
    <source>
        <dbReference type="ARBA" id="ARBA00070214"/>
    </source>
</evidence>
<name>A0A9Q1CD27_HOLLE</name>
<dbReference type="InterPro" id="IPR036457">
    <property type="entry name" value="PPM-type-like_dom_sf"/>
</dbReference>
<proteinExistence type="inferred from homology"/>
<comment type="subcellular location">
    <subcellularLocation>
        <location evidence="4">Cytoplasm</location>
    </subcellularLocation>
    <subcellularLocation>
        <location evidence="3">Nucleus</location>
    </subcellularLocation>
</comment>
<keyword evidence="9" id="KW-0677">Repeat</keyword>
<dbReference type="FunFam" id="3.60.40.10:FF:000021">
    <property type="entry name" value="Protein phosphatase, Mg2+/Mn2+-dependent, 1E"/>
    <property type="match status" value="1"/>
</dbReference>
<feature type="domain" description="PPM-type phosphatase" evidence="25">
    <location>
        <begin position="70"/>
        <end position="328"/>
    </location>
</feature>
<dbReference type="GO" id="GO:0005634">
    <property type="term" value="C:nucleus"/>
    <property type="evidence" value="ECO:0007669"/>
    <property type="project" value="UniProtKB-SubCell"/>
</dbReference>
<evidence type="ECO:0000256" key="1">
    <source>
        <dbReference type="ARBA" id="ARBA00001936"/>
    </source>
</evidence>
<evidence type="ECO:0000256" key="2">
    <source>
        <dbReference type="ARBA" id="ARBA00001946"/>
    </source>
</evidence>
<evidence type="ECO:0000259" key="25">
    <source>
        <dbReference type="PROSITE" id="PS51746"/>
    </source>
</evidence>
<keyword evidence="14" id="KW-0539">Nucleus</keyword>
<dbReference type="PANTHER" id="PTHR47992">
    <property type="entry name" value="PROTEIN PHOSPHATASE"/>
    <property type="match status" value="1"/>
</dbReference>
<comment type="cofactor">
    <cofactor evidence="2">
        <name>Mg(2+)</name>
        <dbReference type="ChEBI" id="CHEBI:18420"/>
    </cofactor>
</comment>
<evidence type="ECO:0000256" key="14">
    <source>
        <dbReference type="ARBA" id="ARBA00023242"/>
    </source>
</evidence>
<keyword evidence="10 23" id="KW-0378">Hydrolase</keyword>
<keyword evidence="7" id="KW-0597">Phosphoprotein</keyword>
<reference evidence="26" key="1">
    <citation type="submission" date="2021-10" db="EMBL/GenBank/DDBJ databases">
        <title>Tropical sea cucumber genome reveals ecological adaptation and Cuvierian tubules defense mechanism.</title>
        <authorList>
            <person name="Chen T."/>
        </authorList>
    </citation>
    <scope>NUCLEOTIDE SEQUENCE</scope>
    <source>
        <strain evidence="26">Nanhai2018</strain>
        <tissue evidence="26">Muscle</tissue>
    </source>
</reference>
<keyword evidence="8" id="KW-0479">Metal-binding</keyword>
<feature type="region of interest" description="Disordered" evidence="24">
    <location>
        <begin position="508"/>
        <end position="567"/>
    </location>
</feature>
<comment type="subunit">
    <text evidence="17">Heterotrimer. Interacts with PAX1 and ARHGEF6 (or ARHGEF7).</text>
</comment>
<dbReference type="Pfam" id="PF00481">
    <property type="entry name" value="PP2C"/>
    <property type="match status" value="1"/>
</dbReference>
<evidence type="ECO:0000256" key="11">
    <source>
        <dbReference type="ARBA" id="ARBA00022842"/>
    </source>
</evidence>
<dbReference type="PROSITE" id="PS51746">
    <property type="entry name" value="PPM_2"/>
    <property type="match status" value="1"/>
</dbReference>
<dbReference type="SMART" id="SM00332">
    <property type="entry name" value="PP2Cc"/>
    <property type="match status" value="1"/>
</dbReference>
<keyword evidence="13" id="KW-0464">Manganese</keyword>
<sequence>MVVRETVKTVLSADLSAFVEENHHDDEEIEPCVEFNANGLARFVFSIVNEICAKWHENFPVFKLPKRIPQYSLQAIRNSRRKMEDRHVVISDMYTLIGDKLQSDKSLSFYAVYDGHGGVDASYYAAAHLHYIAIQDPQFEESPTRAMLSAFKRVDEAFISKAKREGLRSGTTGVTAVINTDCLHLAWLGDSQAVLMRNGKAVTIMEPHSPEREDEKQRIEEMGGCVVWFGAWRVNGSLSVSRSIGDPEYKPYVCSDADTAVIPLDGTEECVILACDGLWDGVTKEQACTTVQENIDSGADLSQVSSILVNMAKENGSGDNITALIVYLNPYHRKNTELEPKESMENSVEQLEASGSEMEPPEGNGTAVSNSETMENRPLEETDSGQTGGLNSNNNNCIVTKESGNSTQSVPLTEGKLLFTGPSVAPTQETAKLKRDISHSAYSGHTNTSSHVSRLQVPQQNGYLRDNTDSHKPRSIRRSCSEPPSLYSKSRNKKGVFKEKEADLEIVSRSKKTNHKVLPMKHNSMPTTLKPKSTNNASSWNRKKDPSGLLKTKDRKLRRTFPRGTRD</sequence>
<evidence type="ECO:0000256" key="5">
    <source>
        <dbReference type="ARBA" id="ARBA00013081"/>
    </source>
</evidence>
<dbReference type="CDD" id="cd00143">
    <property type="entry name" value="PP2Cc"/>
    <property type="match status" value="1"/>
</dbReference>
<feature type="compositionally biased region" description="Polar residues" evidence="24">
    <location>
        <begin position="441"/>
        <end position="462"/>
    </location>
</feature>
<evidence type="ECO:0000256" key="6">
    <source>
        <dbReference type="ARBA" id="ARBA00022490"/>
    </source>
</evidence>
<dbReference type="GO" id="GO:0004722">
    <property type="term" value="F:protein serine/threonine phosphatase activity"/>
    <property type="evidence" value="ECO:0007669"/>
    <property type="project" value="UniProtKB-EC"/>
</dbReference>
<evidence type="ECO:0000256" key="16">
    <source>
        <dbReference type="ARBA" id="ARBA00048336"/>
    </source>
</evidence>
<evidence type="ECO:0000256" key="12">
    <source>
        <dbReference type="ARBA" id="ARBA00022912"/>
    </source>
</evidence>
<protein>
    <recommendedName>
        <fullName evidence="18">Protein phosphatase 1E</fullName>
        <ecNumber evidence="5">3.1.3.16</ecNumber>
    </recommendedName>
    <alternativeName>
        <fullName evidence="21">Ca(2+)/calmodulin-dependent protein kinase phosphatase N</fullName>
    </alternativeName>
    <alternativeName>
        <fullName evidence="19">CaMKP-nucleus</fullName>
    </alternativeName>
    <alternativeName>
        <fullName evidence="20">Partner of PIX 1</fullName>
    </alternativeName>
    <alternativeName>
        <fullName evidence="22">Partner of PIX-alpha</fullName>
    </alternativeName>
</protein>
<evidence type="ECO:0000256" key="7">
    <source>
        <dbReference type="ARBA" id="ARBA00022553"/>
    </source>
</evidence>
<feature type="compositionally biased region" description="Polar residues" evidence="24">
    <location>
        <begin position="524"/>
        <end position="540"/>
    </location>
</feature>
<dbReference type="PROSITE" id="PS01032">
    <property type="entry name" value="PPM_1"/>
    <property type="match status" value="1"/>
</dbReference>
<evidence type="ECO:0000256" key="23">
    <source>
        <dbReference type="RuleBase" id="RU003465"/>
    </source>
</evidence>
<keyword evidence="27" id="KW-1185">Reference proteome</keyword>
<dbReference type="SUPFAM" id="SSF81606">
    <property type="entry name" value="PP2C-like"/>
    <property type="match status" value="1"/>
</dbReference>
<evidence type="ECO:0000256" key="17">
    <source>
        <dbReference type="ARBA" id="ARBA00063519"/>
    </source>
</evidence>
<dbReference type="GO" id="GO:0046872">
    <property type="term" value="F:metal ion binding"/>
    <property type="evidence" value="ECO:0007669"/>
    <property type="project" value="UniProtKB-KW"/>
</dbReference>
<dbReference type="GO" id="GO:0005737">
    <property type="term" value="C:cytoplasm"/>
    <property type="evidence" value="ECO:0007669"/>
    <property type="project" value="UniProtKB-SubCell"/>
</dbReference>
<evidence type="ECO:0000313" key="27">
    <source>
        <dbReference type="Proteomes" id="UP001152320"/>
    </source>
</evidence>
<dbReference type="EMBL" id="JAIZAY010000004">
    <property type="protein sequence ID" value="KAJ8043121.1"/>
    <property type="molecule type" value="Genomic_DNA"/>
</dbReference>
<organism evidence="26 27">
    <name type="scientific">Holothuria leucospilota</name>
    <name type="common">Black long sea cucumber</name>
    <name type="synonym">Mertensiothuria leucospilota</name>
    <dbReference type="NCBI Taxonomy" id="206669"/>
    <lineage>
        <taxon>Eukaryota</taxon>
        <taxon>Metazoa</taxon>
        <taxon>Echinodermata</taxon>
        <taxon>Eleutherozoa</taxon>
        <taxon>Echinozoa</taxon>
        <taxon>Holothuroidea</taxon>
        <taxon>Aspidochirotacea</taxon>
        <taxon>Aspidochirotida</taxon>
        <taxon>Holothuriidae</taxon>
        <taxon>Holothuria</taxon>
    </lineage>
</organism>
<evidence type="ECO:0000256" key="19">
    <source>
        <dbReference type="ARBA" id="ARBA00075580"/>
    </source>
</evidence>
<dbReference type="AlphaFoldDB" id="A0A9Q1CD27"/>
<feature type="compositionally biased region" description="Polar residues" evidence="24">
    <location>
        <begin position="389"/>
        <end position="409"/>
    </location>
</feature>
<dbReference type="InterPro" id="IPR001932">
    <property type="entry name" value="PPM-type_phosphatase-like_dom"/>
</dbReference>
<keyword evidence="6" id="KW-0963">Cytoplasm</keyword>
<evidence type="ECO:0000256" key="20">
    <source>
        <dbReference type="ARBA" id="ARBA00075701"/>
    </source>
</evidence>
<evidence type="ECO:0000256" key="15">
    <source>
        <dbReference type="ARBA" id="ARBA00047761"/>
    </source>
</evidence>
<keyword evidence="12 23" id="KW-0904">Protein phosphatase</keyword>
<evidence type="ECO:0000256" key="4">
    <source>
        <dbReference type="ARBA" id="ARBA00004496"/>
    </source>
</evidence>
<feature type="compositionally biased region" description="Basic residues" evidence="24">
    <location>
        <begin position="509"/>
        <end position="519"/>
    </location>
</feature>
<dbReference type="InterPro" id="IPR000222">
    <property type="entry name" value="PP2C_BS"/>
</dbReference>
<dbReference type="InterPro" id="IPR015655">
    <property type="entry name" value="PP2C"/>
</dbReference>
<comment type="cofactor">
    <cofactor evidence="1">
        <name>Mn(2+)</name>
        <dbReference type="ChEBI" id="CHEBI:29035"/>
    </cofactor>
</comment>
<gene>
    <name evidence="26" type="ORF">HOLleu_10082</name>
</gene>
<evidence type="ECO:0000256" key="21">
    <source>
        <dbReference type="ARBA" id="ARBA00078590"/>
    </source>
</evidence>
<comment type="catalytic activity">
    <reaction evidence="15">
        <text>O-phospho-L-seryl-[protein] + H2O = L-seryl-[protein] + phosphate</text>
        <dbReference type="Rhea" id="RHEA:20629"/>
        <dbReference type="Rhea" id="RHEA-COMP:9863"/>
        <dbReference type="Rhea" id="RHEA-COMP:11604"/>
        <dbReference type="ChEBI" id="CHEBI:15377"/>
        <dbReference type="ChEBI" id="CHEBI:29999"/>
        <dbReference type="ChEBI" id="CHEBI:43474"/>
        <dbReference type="ChEBI" id="CHEBI:83421"/>
        <dbReference type="EC" id="3.1.3.16"/>
    </reaction>
</comment>
<evidence type="ECO:0000256" key="22">
    <source>
        <dbReference type="ARBA" id="ARBA00079435"/>
    </source>
</evidence>
<comment type="caution">
    <text evidence="26">The sequence shown here is derived from an EMBL/GenBank/DDBJ whole genome shotgun (WGS) entry which is preliminary data.</text>
</comment>
<evidence type="ECO:0000313" key="26">
    <source>
        <dbReference type="EMBL" id="KAJ8043121.1"/>
    </source>
</evidence>
<evidence type="ECO:0000256" key="9">
    <source>
        <dbReference type="ARBA" id="ARBA00022737"/>
    </source>
</evidence>
<feature type="region of interest" description="Disordered" evidence="24">
    <location>
        <begin position="441"/>
        <end position="494"/>
    </location>
</feature>
<dbReference type="OrthoDB" id="10264738at2759"/>
<evidence type="ECO:0000256" key="13">
    <source>
        <dbReference type="ARBA" id="ARBA00023211"/>
    </source>
</evidence>
<keyword evidence="11" id="KW-0460">Magnesium</keyword>
<evidence type="ECO:0000256" key="10">
    <source>
        <dbReference type="ARBA" id="ARBA00022801"/>
    </source>
</evidence>
<evidence type="ECO:0000256" key="8">
    <source>
        <dbReference type="ARBA" id="ARBA00022723"/>
    </source>
</evidence>
<comment type="similarity">
    <text evidence="23">Belongs to the PP2C family.</text>
</comment>
<dbReference type="Proteomes" id="UP001152320">
    <property type="component" value="Chromosome 4"/>
</dbReference>
<feature type="region of interest" description="Disordered" evidence="24">
    <location>
        <begin position="337"/>
        <end position="409"/>
    </location>
</feature>
<accession>A0A9Q1CD27</accession>